<dbReference type="InterPro" id="IPR013320">
    <property type="entry name" value="ConA-like_dom_sf"/>
</dbReference>
<dbReference type="SUPFAM" id="SSF46894">
    <property type="entry name" value="C-terminal effector domain of the bipartite response regulators"/>
    <property type="match status" value="1"/>
</dbReference>
<keyword evidence="3" id="KW-1133">Transmembrane helix</keyword>
<keyword evidence="1 2" id="KW-0238">DNA-binding</keyword>
<accession>A0ABT0L7V8</accession>
<evidence type="ECO:0000256" key="3">
    <source>
        <dbReference type="SAM" id="Phobius"/>
    </source>
</evidence>
<feature type="domain" description="OmpR/PhoB-type" evidence="5">
    <location>
        <begin position="21"/>
        <end position="118"/>
    </location>
</feature>
<evidence type="ECO:0000256" key="1">
    <source>
        <dbReference type="ARBA" id="ARBA00023125"/>
    </source>
</evidence>
<feature type="DNA-binding region" description="OmpR/PhoB-type" evidence="2">
    <location>
        <begin position="21"/>
        <end position="118"/>
    </location>
</feature>
<dbReference type="RefSeq" id="WP_248939016.1">
    <property type="nucleotide sequence ID" value="NZ_JAKIKS010000010.1"/>
</dbReference>
<gene>
    <name evidence="6" type="ORF">L2764_04325</name>
</gene>
<organism evidence="6 7">
    <name type="scientific">Shewanella surugensis</name>
    <dbReference type="NCBI Taxonomy" id="212020"/>
    <lineage>
        <taxon>Bacteria</taxon>
        <taxon>Pseudomonadati</taxon>
        <taxon>Pseudomonadota</taxon>
        <taxon>Gammaproteobacteria</taxon>
        <taxon>Alteromonadales</taxon>
        <taxon>Shewanellaceae</taxon>
        <taxon>Shewanella</taxon>
    </lineage>
</organism>
<keyword evidence="7" id="KW-1185">Reference proteome</keyword>
<dbReference type="Pfam" id="PF13385">
    <property type="entry name" value="Laminin_G_3"/>
    <property type="match status" value="1"/>
</dbReference>
<evidence type="ECO:0000259" key="5">
    <source>
        <dbReference type="PROSITE" id="PS51755"/>
    </source>
</evidence>
<dbReference type="SMART" id="SM00862">
    <property type="entry name" value="Trans_reg_C"/>
    <property type="match status" value="1"/>
</dbReference>
<dbReference type="InterPro" id="IPR001791">
    <property type="entry name" value="Laminin_G"/>
</dbReference>
<dbReference type="CDD" id="cd00383">
    <property type="entry name" value="trans_reg_C"/>
    <property type="match status" value="1"/>
</dbReference>
<dbReference type="InterPro" id="IPR016032">
    <property type="entry name" value="Sig_transdc_resp-reg_C-effctor"/>
</dbReference>
<comment type="caution">
    <text evidence="6">The sequence shown here is derived from an EMBL/GenBank/DDBJ whole genome shotgun (WGS) entry which is preliminary data.</text>
</comment>
<dbReference type="Pfam" id="PF00486">
    <property type="entry name" value="Trans_reg_C"/>
    <property type="match status" value="1"/>
</dbReference>
<dbReference type="EMBL" id="JAKIKS010000010">
    <property type="protein sequence ID" value="MCL1123733.1"/>
    <property type="molecule type" value="Genomic_DNA"/>
</dbReference>
<dbReference type="InterPro" id="IPR036388">
    <property type="entry name" value="WH-like_DNA-bd_sf"/>
</dbReference>
<protein>
    <submittedName>
        <fullName evidence="6">Winged helix-turn-helix domain-containing protein</fullName>
    </submittedName>
</protein>
<name>A0ABT0L7V8_9GAMM</name>
<dbReference type="Gene3D" id="2.60.120.200">
    <property type="match status" value="1"/>
</dbReference>
<evidence type="ECO:0000313" key="7">
    <source>
        <dbReference type="Proteomes" id="UP001203423"/>
    </source>
</evidence>
<dbReference type="Proteomes" id="UP001203423">
    <property type="component" value="Unassembled WGS sequence"/>
</dbReference>
<dbReference type="InterPro" id="IPR001867">
    <property type="entry name" value="OmpR/PhoB-type_DNA-bd"/>
</dbReference>
<dbReference type="Gene3D" id="1.10.10.10">
    <property type="entry name" value="Winged helix-like DNA-binding domain superfamily/Winged helix DNA-binding domain"/>
    <property type="match status" value="1"/>
</dbReference>
<dbReference type="SUPFAM" id="SSF49899">
    <property type="entry name" value="Concanavalin A-like lectins/glucanases"/>
    <property type="match status" value="1"/>
</dbReference>
<evidence type="ECO:0000259" key="4">
    <source>
        <dbReference type="PROSITE" id="PS50025"/>
    </source>
</evidence>
<proteinExistence type="predicted"/>
<feature type="domain" description="Laminin G" evidence="4">
    <location>
        <begin position="184"/>
        <end position="370"/>
    </location>
</feature>
<keyword evidence="3" id="KW-0472">Membrane</keyword>
<sequence>MQQALSKGQSIDEKAIDEKNINAVRLNDLYICFKTEKVFLHQDEIILSVLSFRLLKTLLLHAPKPLSCHELLTLVWQDVITGEENVKQRISLLRKSLDQCQVTSYIQNQRNRGYFIAAPLIWITHTPSKKAVSTLSFQQYALFSLILICGFLSLAFISIHETPQVSLDVSIDNSIRLAQQQADLAFCLDGLDDYIEIEDQDRLDIHKEDFAIDTWLRTQAMEQRVIVDKRFEDQEKDVQGYVLYIDEGLLSFQLATGDGSWYCLKPHSSCSLYHSGGFVADGNWHHVAVSIDRDNPQGMSFYLDGQLISIADPTDRMASLANDNPLRIGSRSSYTTGLFKGAIGAINLYHRQLSNTEVSSLYQQGNPRRCYSIATKGGV</sequence>
<evidence type="ECO:0000313" key="6">
    <source>
        <dbReference type="EMBL" id="MCL1123733.1"/>
    </source>
</evidence>
<reference evidence="6 7" key="1">
    <citation type="submission" date="2022-01" db="EMBL/GenBank/DDBJ databases">
        <title>Whole genome-based taxonomy of the Shewanellaceae.</title>
        <authorList>
            <person name="Martin-Rodriguez A.J."/>
        </authorList>
    </citation>
    <scope>NUCLEOTIDE SEQUENCE [LARGE SCALE GENOMIC DNA]</scope>
    <source>
        <strain evidence="6 7">DSM 17177</strain>
    </source>
</reference>
<dbReference type="PROSITE" id="PS51755">
    <property type="entry name" value="OMPR_PHOB"/>
    <property type="match status" value="1"/>
</dbReference>
<evidence type="ECO:0000256" key="2">
    <source>
        <dbReference type="PROSITE-ProRule" id="PRU01091"/>
    </source>
</evidence>
<feature type="transmembrane region" description="Helical" evidence="3">
    <location>
        <begin position="140"/>
        <end position="159"/>
    </location>
</feature>
<keyword evidence="3" id="KW-0812">Transmembrane</keyword>
<dbReference type="PROSITE" id="PS50025">
    <property type="entry name" value="LAM_G_DOMAIN"/>
    <property type="match status" value="1"/>
</dbReference>